<feature type="compositionally biased region" description="Polar residues" evidence="1">
    <location>
        <begin position="422"/>
        <end position="432"/>
    </location>
</feature>
<dbReference type="GeneID" id="87883530"/>
<evidence type="ECO:0000256" key="1">
    <source>
        <dbReference type="SAM" id="MobiDB-lite"/>
    </source>
</evidence>
<feature type="compositionally biased region" description="Basic and acidic residues" evidence="1">
    <location>
        <begin position="362"/>
        <end position="378"/>
    </location>
</feature>
<organism evidence="2 3">
    <name type="scientific">Chaetomium strumarium</name>
    <dbReference type="NCBI Taxonomy" id="1170767"/>
    <lineage>
        <taxon>Eukaryota</taxon>
        <taxon>Fungi</taxon>
        <taxon>Dikarya</taxon>
        <taxon>Ascomycota</taxon>
        <taxon>Pezizomycotina</taxon>
        <taxon>Sordariomycetes</taxon>
        <taxon>Sordariomycetidae</taxon>
        <taxon>Sordariales</taxon>
        <taxon>Chaetomiaceae</taxon>
        <taxon>Chaetomium</taxon>
    </lineage>
</organism>
<dbReference type="Proteomes" id="UP001273166">
    <property type="component" value="Unassembled WGS sequence"/>
</dbReference>
<reference evidence="2" key="2">
    <citation type="submission" date="2023-06" db="EMBL/GenBank/DDBJ databases">
        <authorList>
            <consortium name="Lawrence Berkeley National Laboratory"/>
            <person name="Mondo S.J."/>
            <person name="Hensen N."/>
            <person name="Bonometti L."/>
            <person name="Westerberg I."/>
            <person name="Brannstrom I.O."/>
            <person name="Guillou S."/>
            <person name="Cros-Aarteil S."/>
            <person name="Calhoun S."/>
            <person name="Haridas S."/>
            <person name="Kuo A."/>
            <person name="Pangilinan J."/>
            <person name="Riley R."/>
            <person name="Labutti K."/>
            <person name="Andreopoulos B."/>
            <person name="Lipzen A."/>
            <person name="Chen C."/>
            <person name="Yanf M."/>
            <person name="Daum C."/>
            <person name="Ng V."/>
            <person name="Clum A."/>
            <person name="Steindorff A."/>
            <person name="Ohm R."/>
            <person name="Martin F."/>
            <person name="Silar P."/>
            <person name="Natvig D."/>
            <person name="Lalanne C."/>
            <person name="Gautier V."/>
            <person name="Ament-Velasquez S.L."/>
            <person name="Kruys A."/>
            <person name="Hutchinson M.I."/>
            <person name="Powell A.J."/>
            <person name="Barry K."/>
            <person name="Miller A.N."/>
            <person name="Grigoriev I.V."/>
            <person name="Debuchy R."/>
            <person name="Gladieux P."/>
            <person name="Thoren M.H."/>
            <person name="Johannesson H."/>
        </authorList>
    </citation>
    <scope>NUCLEOTIDE SEQUENCE</scope>
    <source>
        <strain evidence="2">CBS 333.67</strain>
    </source>
</reference>
<dbReference type="AlphaFoldDB" id="A0AAJ0GWL6"/>
<keyword evidence="3" id="KW-1185">Reference proteome</keyword>
<dbReference type="RefSeq" id="XP_062723229.1">
    <property type="nucleotide sequence ID" value="XM_062864701.1"/>
</dbReference>
<accession>A0AAJ0GWL6</accession>
<name>A0AAJ0GWL6_9PEZI</name>
<protein>
    <submittedName>
        <fullName evidence="2">Amidoligase enzyme-domain-containing protein</fullName>
    </submittedName>
</protein>
<comment type="caution">
    <text evidence="2">The sequence shown here is derived from an EMBL/GenBank/DDBJ whole genome shotgun (WGS) entry which is preliminary data.</text>
</comment>
<feature type="compositionally biased region" description="Low complexity" evidence="1">
    <location>
        <begin position="442"/>
        <end position="483"/>
    </location>
</feature>
<feature type="region of interest" description="Disordered" evidence="1">
    <location>
        <begin position="362"/>
        <end position="483"/>
    </location>
</feature>
<dbReference type="Pfam" id="PF12224">
    <property type="entry name" value="Amidoligase_2"/>
    <property type="match status" value="1"/>
</dbReference>
<dbReference type="EMBL" id="JAUDZG010000003">
    <property type="protein sequence ID" value="KAK3307449.1"/>
    <property type="molecule type" value="Genomic_DNA"/>
</dbReference>
<sequence>SMSRSRAAPPRLAPTFGVEIEIFVRLKPSFEENIRRKRLKKEHLPDYFQEWQEDLPNDSNDRLAVRQRLRVCFALKALIEQELGPDSGWRCELDLSLRQHELTAPPDPRKWWGIEMISPPMSINKHWQQEIEQVFEAVGQQFNFWTTEHTSCHVHITPGPDRSSKYTEGELANVAKGAYFWETALLDLLPVDRKKTKYARPNYELYAGLEYSKVGQDSWGPLFKKIDATADKGREIFVQRMMGIPELDEDGSRYGSHNFEPVPVEVLGTVEFRRQAGVASAETTIHRILLAITLHISARTYDFKRAQSRRSHPSSDELIAELARCERLLPAETCKPRYSFVRWLQDCQRDYRGGRRFTEKEINDREAALRPRSIRDLEPATTSAGRATSGRSAQGTGTASAGRANVGGERQGGSAPLPVRPAQSTARTSAGRTNAVGGRSGGSDLSRSAQSGTASASSGRASAAVVERISTSRSDRPSSSVPR</sequence>
<dbReference type="InterPro" id="IPR022025">
    <property type="entry name" value="Amidoligase_2"/>
</dbReference>
<evidence type="ECO:0000313" key="3">
    <source>
        <dbReference type="Proteomes" id="UP001273166"/>
    </source>
</evidence>
<evidence type="ECO:0000313" key="2">
    <source>
        <dbReference type="EMBL" id="KAK3307449.1"/>
    </source>
</evidence>
<reference evidence="2" key="1">
    <citation type="journal article" date="2023" name="Mol. Phylogenet. Evol.">
        <title>Genome-scale phylogeny and comparative genomics of the fungal order Sordariales.</title>
        <authorList>
            <person name="Hensen N."/>
            <person name="Bonometti L."/>
            <person name="Westerberg I."/>
            <person name="Brannstrom I.O."/>
            <person name="Guillou S."/>
            <person name="Cros-Aarteil S."/>
            <person name="Calhoun S."/>
            <person name="Haridas S."/>
            <person name="Kuo A."/>
            <person name="Mondo S."/>
            <person name="Pangilinan J."/>
            <person name="Riley R."/>
            <person name="LaButti K."/>
            <person name="Andreopoulos B."/>
            <person name="Lipzen A."/>
            <person name="Chen C."/>
            <person name="Yan M."/>
            <person name="Daum C."/>
            <person name="Ng V."/>
            <person name="Clum A."/>
            <person name="Steindorff A."/>
            <person name="Ohm R.A."/>
            <person name="Martin F."/>
            <person name="Silar P."/>
            <person name="Natvig D.O."/>
            <person name="Lalanne C."/>
            <person name="Gautier V."/>
            <person name="Ament-Velasquez S.L."/>
            <person name="Kruys A."/>
            <person name="Hutchinson M.I."/>
            <person name="Powell A.J."/>
            <person name="Barry K."/>
            <person name="Miller A.N."/>
            <person name="Grigoriev I.V."/>
            <person name="Debuchy R."/>
            <person name="Gladieux P."/>
            <person name="Hiltunen Thoren M."/>
            <person name="Johannesson H."/>
        </authorList>
    </citation>
    <scope>NUCLEOTIDE SEQUENCE</scope>
    <source>
        <strain evidence="2">CBS 333.67</strain>
    </source>
</reference>
<proteinExistence type="predicted"/>
<gene>
    <name evidence="2" type="ORF">B0T15DRAFT_393755</name>
</gene>
<feature type="compositionally biased region" description="Polar residues" evidence="1">
    <location>
        <begin position="380"/>
        <end position="399"/>
    </location>
</feature>
<feature type="non-terminal residue" evidence="2">
    <location>
        <position position="1"/>
    </location>
</feature>